<accession>A0A7S2D595</accession>
<dbReference type="AlphaFoldDB" id="A0A7S2D595"/>
<dbReference type="InterPro" id="IPR022087">
    <property type="entry name" value="DA1-like_dom"/>
</dbReference>
<organism evidence="3">
    <name type="scientific">Haptolina brevifila</name>
    <dbReference type="NCBI Taxonomy" id="156173"/>
    <lineage>
        <taxon>Eukaryota</taxon>
        <taxon>Haptista</taxon>
        <taxon>Haptophyta</taxon>
        <taxon>Prymnesiophyceae</taxon>
        <taxon>Prymnesiales</taxon>
        <taxon>Prymnesiaceae</taxon>
        <taxon>Haptolina</taxon>
    </lineage>
</organism>
<protein>
    <recommendedName>
        <fullName evidence="2">Protein DA1-like domain-containing protein</fullName>
    </recommendedName>
</protein>
<proteinExistence type="predicted"/>
<feature type="domain" description="Protein DA1-like" evidence="2">
    <location>
        <begin position="9"/>
        <end position="54"/>
    </location>
</feature>
<evidence type="ECO:0000259" key="2">
    <source>
        <dbReference type="Pfam" id="PF12315"/>
    </source>
</evidence>
<dbReference type="EMBL" id="HBGU01025947">
    <property type="protein sequence ID" value="CAD9444893.1"/>
    <property type="molecule type" value="Transcribed_RNA"/>
</dbReference>
<reference evidence="3" key="1">
    <citation type="submission" date="2021-01" db="EMBL/GenBank/DDBJ databases">
        <authorList>
            <person name="Corre E."/>
            <person name="Pelletier E."/>
            <person name="Niang G."/>
            <person name="Scheremetjew M."/>
            <person name="Finn R."/>
            <person name="Kale V."/>
            <person name="Holt S."/>
            <person name="Cochrane G."/>
            <person name="Meng A."/>
            <person name="Brown T."/>
            <person name="Cohen L."/>
        </authorList>
    </citation>
    <scope>NUCLEOTIDE SEQUENCE</scope>
    <source>
        <strain evidence="3">UTEX LB 985</strain>
    </source>
</reference>
<gene>
    <name evidence="3" type="ORF">CBRE1094_LOCUS14051</name>
</gene>
<evidence type="ECO:0000313" key="3">
    <source>
        <dbReference type="EMBL" id="CAD9444893.1"/>
    </source>
</evidence>
<evidence type="ECO:0000256" key="1">
    <source>
        <dbReference type="SAM" id="MobiDB-lite"/>
    </source>
</evidence>
<feature type="region of interest" description="Disordered" evidence="1">
    <location>
        <begin position="160"/>
        <end position="179"/>
    </location>
</feature>
<dbReference type="Pfam" id="PF12315">
    <property type="entry name" value="DA1-like"/>
    <property type="match status" value="1"/>
</dbReference>
<name>A0A7S2D595_9EUKA</name>
<sequence>MSRGRALNTLAHEAGHVFLHLYGFDDCQRMPARVAEGLCELFAYLWEHSCNLTGEGDEAERRVRMKAMENCTDSTYGVGFRDALAAYASCGFSLPALLSRVKESGGHLPRAGDPRAVAWARQSGQGWQRHGSYHSKGEHAPRLDTWRRARVLDEERRFRSLRAANHPQGGAGGAPTASA</sequence>